<dbReference type="EMBL" id="CAUJNA010000369">
    <property type="protein sequence ID" value="CAJ1376191.1"/>
    <property type="molecule type" value="Genomic_DNA"/>
</dbReference>
<gene>
    <name evidence="2" type="ORF">EVOR1521_LOCUS5310</name>
</gene>
<sequence length="448" mass="50537">MSPGGKEVREQYRKKKFEEEQKANQRRLVQKEKEAEIQSAAEKKKQDLERLQRLREQNILRKDRASEPSRRLRGSRRRVPQTWYPWRSRKWELQEDVIDEVQQRFGFTPPKLQWEQGSEVQLAALRAWNRDVTEQRWEELHRCKSSACHSLVSDSLYTTSAAAGLVVCSGFAYSEDRSPRRGDWYSSEEKDIYDLPTVSLSVKNSDTDPGGHSPRRGRRVEQSGAFGNPQNSSPDDQSIPAWQIEESSAYPTVRIDVDTAEGSPPALHGHLQAEPAHVYRNELPTDVWLRPEAYGERSSSSTPNYGNAEVYHLEDYSDGDTVHNTTYSAGLTFGPCYESHSKVRTAASGAGDSCSIFGKQSRTCFEQSKIFFAPTLSGTASQKGCHQKGREQPLALQTHLGDNRQSESHRSLLHQGEKATGSQIPYLGQPLRTGRRSTSSWTGTGCST</sequence>
<keyword evidence="3" id="KW-1185">Reference proteome</keyword>
<organism evidence="2 3">
    <name type="scientific">Effrenium voratum</name>
    <dbReference type="NCBI Taxonomy" id="2562239"/>
    <lineage>
        <taxon>Eukaryota</taxon>
        <taxon>Sar</taxon>
        <taxon>Alveolata</taxon>
        <taxon>Dinophyceae</taxon>
        <taxon>Suessiales</taxon>
        <taxon>Symbiodiniaceae</taxon>
        <taxon>Effrenium</taxon>
    </lineage>
</organism>
<reference evidence="2" key="1">
    <citation type="submission" date="2023-08" db="EMBL/GenBank/DDBJ databases">
        <authorList>
            <person name="Chen Y."/>
            <person name="Shah S."/>
            <person name="Dougan E. K."/>
            <person name="Thang M."/>
            <person name="Chan C."/>
        </authorList>
    </citation>
    <scope>NUCLEOTIDE SEQUENCE</scope>
</reference>
<proteinExistence type="predicted"/>
<evidence type="ECO:0000313" key="3">
    <source>
        <dbReference type="Proteomes" id="UP001178507"/>
    </source>
</evidence>
<dbReference type="Proteomes" id="UP001178507">
    <property type="component" value="Unassembled WGS sequence"/>
</dbReference>
<evidence type="ECO:0000313" key="2">
    <source>
        <dbReference type="EMBL" id="CAJ1376191.1"/>
    </source>
</evidence>
<comment type="caution">
    <text evidence="2">The sequence shown here is derived from an EMBL/GenBank/DDBJ whole genome shotgun (WGS) entry which is preliminary data.</text>
</comment>
<protein>
    <submittedName>
        <fullName evidence="2">Uncharacterized protein</fullName>
    </submittedName>
</protein>
<dbReference type="AlphaFoldDB" id="A0AA36HW66"/>
<feature type="compositionally biased region" description="Low complexity" evidence="1">
    <location>
        <begin position="436"/>
        <end position="448"/>
    </location>
</feature>
<feature type="region of interest" description="Disordered" evidence="1">
    <location>
        <begin position="1"/>
        <end position="44"/>
    </location>
</feature>
<evidence type="ECO:0000256" key="1">
    <source>
        <dbReference type="SAM" id="MobiDB-lite"/>
    </source>
</evidence>
<accession>A0AA36HW66</accession>
<feature type="compositionally biased region" description="Basic and acidic residues" evidence="1">
    <location>
        <begin position="401"/>
        <end position="410"/>
    </location>
</feature>
<feature type="region of interest" description="Disordered" evidence="1">
    <location>
        <begin position="196"/>
        <end position="238"/>
    </location>
</feature>
<feature type="region of interest" description="Disordered" evidence="1">
    <location>
        <begin position="401"/>
        <end position="448"/>
    </location>
</feature>
<name>A0AA36HW66_9DINO</name>